<keyword evidence="4 12" id="KW-1003">Cell membrane</keyword>
<evidence type="ECO:0000256" key="10">
    <source>
        <dbReference type="ARBA" id="ARBA00049360"/>
    </source>
</evidence>
<evidence type="ECO:0000256" key="3">
    <source>
        <dbReference type="ARBA" id="ARBA00022448"/>
    </source>
</evidence>
<comment type="subunit">
    <text evidence="12">Homodimer. Forms a membrane-associated complex with FtsX.</text>
</comment>
<dbReference type="GO" id="GO:0051301">
    <property type="term" value="P:cell division"/>
    <property type="evidence" value="ECO:0007669"/>
    <property type="project" value="UniProtKB-UniRule"/>
</dbReference>
<evidence type="ECO:0000256" key="5">
    <source>
        <dbReference type="ARBA" id="ARBA00022618"/>
    </source>
</evidence>
<evidence type="ECO:0000256" key="2">
    <source>
        <dbReference type="ARBA" id="ARBA00020019"/>
    </source>
</evidence>
<dbReference type="RefSeq" id="WP_091760370.1">
    <property type="nucleotide sequence ID" value="NZ_BJVX01000003.1"/>
</dbReference>
<evidence type="ECO:0000259" key="13">
    <source>
        <dbReference type="PROSITE" id="PS50893"/>
    </source>
</evidence>
<dbReference type="NCBIfam" id="TIGR02673">
    <property type="entry name" value="FtsE"/>
    <property type="match status" value="1"/>
</dbReference>
<evidence type="ECO:0000313" key="15">
    <source>
        <dbReference type="Proteomes" id="UP000887127"/>
    </source>
</evidence>
<sequence length="238" mass="26989">MISLNNVTKTYRDGTSALQQVTLMIETGEFVYLKGKSGSGKSTLLKVLYGQEKVNRGQVRLADHHVHKMNNRKIHKLRREIGVVFQDYQLLSYKTVFDNIAYVLEVTGYPKEKINDKVIEALEKVGLKHKIFEYPSNCSGGEQQRIAIARAIVHDPIVLFADEPTGNLDPQNAYSILKVLHKINKSGTTVIMATHDQSLVDKMPSRVIELEKGYLTKDRSINHTMMILSSRMGEQYII</sequence>
<dbReference type="Proteomes" id="UP000887127">
    <property type="component" value="Unassembled WGS sequence"/>
</dbReference>
<evidence type="ECO:0000256" key="8">
    <source>
        <dbReference type="ARBA" id="ARBA00023136"/>
    </source>
</evidence>
<keyword evidence="9 12" id="KW-0131">Cell cycle</keyword>
<dbReference type="PANTHER" id="PTHR24220:SF470">
    <property type="entry name" value="CELL DIVISION ATP-BINDING PROTEIN FTSE"/>
    <property type="match status" value="1"/>
</dbReference>
<comment type="subcellular location">
    <subcellularLocation>
        <location evidence="12">Cell membrane</location>
        <topology evidence="12">Peripheral membrane protein</topology>
        <orientation evidence="12">Cytoplasmic side</orientation>
    </subcellularLocation>
</comment>
<keyword evidence="5 12" id="KW-0132">Cell division</keyword>
<evidence type="ECO:0000256" key="6">
    <source>
        <dbReference type="ARBA" id="ARBA00022741"/>
    </source>
</evidence>
<organism evidence="14 15">
    <name type="scientific">Marinilactibacillus psychrotolerans</name>
    <dbReference type="NCBI Taxonomy" id="191770"/>
    <lineage>
        <taxon>Bacteria</taxon>
        <taxon>Bacillati</taxon>
        <taxon>Bacillota</taxon>
        <taxon>Bacilli</taxon>
        <taxon>Lactobacillales</taxon>
        <taxon>Carnobacteriaceae</taxon>
        <taxon>Marinilactibacillus</taxon>
    </lineage>
</organism>
<dbReference type="GO" id="GO:0016887">
    <property type="term" value="F:ATP hydrolysis activity"/>
    <property type="evidence" value="ECO:0007669"/>
    <property type="project" value="InterPro"/>
</dbReference>
<accession>A0AAV3WNN2</accession>
<dbReference type="InterPro" id="IPR003439">
    <property type="entry name" value="ABC_transporter-like_ATP-bd"/>
</dbReference>
<keyword evidence="6 12" id="KW-0547">Nucleotide-binding</keyword>
<keyword evidence="7 12" id="KW-0067">ATP-binding</keyword>
<evidence type="ECO:0000313" key="14">
    <source>
        <dbReference type="EMBL" id="GEQ35029.1"/>
    </source>
</evidence>
<comment type="similarity">
    <text evidence="1 12">Belongs to the ABC transporter superfamily.</text>
</comment>
<dbReference type="InterPro" id="IPR003593">
    <property type="entry name" value="AAA+_ATPase"/>
</dbReference>
<evidence type="ECO:0000256" key="4">
    <source>
        <dbReference type="ARBA" id="ARBA00022475"/>
    </source>
</evidence>
<dbReference type="GO" id="GO:0005886">
    <property type="term" value="C:plasma membrane"/>
    <property type="evidence" value="ECO:0007669"/>
    <property type="project" value="UniProtKB-SubCell"/>
</dbReference>
<feature type="domain" description="ABC transporter" evidence="13">
    <location>
        <begin position="2"/>
        <end position="237"/>
    </location>
</feature>
<dbReference type="SMART" id="SM00382">
    <property type="entry name" value="AAA"/>
    <property type="match status" value="1"/>
</dbReference>
<keyword evidence="3" id="KW-0813">Transport</keyword>
<dbReference type="PANTHER" id="PTHR24220">
    <property type="entry name" value="IMPORT ATP-BINDING PROTEIN"/>
    <property type="match status" value="1"/>
</dbReference>
<evidence type="ECO:0000256" key="12">
    <source>
        <dbReference type="RuleBase" id="RU365094"/>
    </source>
</evidence>
<protein>
    <recommendedName>
        <fullName evidence="2 12">Cell division ATP-binding protein FtsE</fullName>
    </recommendedName>
</protein>
<dbReference type="AlphaFoldDB" id="A0AAV3WNN2"/>
<dbReference type="GO" id="GO:0005524">
    <property type="term" value="F:ATP binding"/>
    <property type="evidence" value="ECO:0007669"/>
    <property type="project" value="UniProtKB-UniRule"/>
</dbReference>
<keyword evidence="8 12" id="KW-0472">Membrane</keyword>
<dbReference type="InterPro" id="IPR027417">
    <property type="entry name" value="P-loop_NTPase"/>
</dbReference>
<evidence type="ECO:0000256" key="11">
    <source>
        <dbReference type="ARBA" id="ARBA00055994"/>
    </source>
</evidence>
<dbReference type="FunFam" id="3.40.50.300:FF:000056">
    <property type="entry name" value="Cell division ATP-binding protein FtsE"/>
    <property type="match status" value="1"/>
</dbReference>
<dbReference type="PROSITE" id="PS00211">
    <property type="entry name" value="ABC_TRANSPORTER_1"/>
    <property type="match status" value="1"/>
</dbReference>
<dbReference type="Gene3D" id="3.40.50.300">
    <property type="entry name" value="P-loop containing nucleotide triphosphate hydrolases"/>
    <property type="match status" value="1"/>
</dbReference>
<dbReference type="InterPro" id="IPR005286">
    <property type="entry name" value="Cell_div_FtsE"/>
</dbReference>
<gene>
    <name evidence="14" type="primary">ftsE_1</name>
    <name evidence="12" type="synonym">ftsE</name>
    <name evidence="14" type="ORF">M132T_05370</name>
</gene>
<dbReference type="GeneID" id="96910576"/>
<dbReference type="GO" id="GO:0022857">
    <property type="term" value="F:transmembrane transporter activity"/>
    <property type="evidence" value="ECO:0007669"/>
    <property type="project" value="TreeGrafter"/>
</dbReference>
<dbReference type="InterPro" id="IPR015854">
    <property type="entry name" value="ABC_transpr_LolD-like"/>
</dbReference>
<proteinExistence type="inferred from homology"/>
<dbReference type="InterPro" id="IPR017871">
    <property type="entry name" value="ABC_transporter-like_CS"/>
</dbReference>
<dbReference type="Pfam" id="PF00005">
    <property type="entry name" value="ABC_tran"/>
    <property type="match status" value="1"/>
</dbReference>
<evidence type="ECO:0000256" key="7">
    <source>
        <dbReference type="ARBA" id="ARBA00022840"/>
    </source>
</evidence>
<comment type="caution">
    <text evidence="14">The sequence shown here is derived from an EMBL/GenBank/DDBJ whole genome shotgun (WGS) entry which is preliminary data.</text>
</comment>
<name>A0AAV3WNN2_9LACT</name>
<evidence type="ECO:0000256" key="1">
    <source>
        <dbReference type="ARBA" id="ARBA00005417"/>
    </source>
</evidence>
<evidence type="ECO:0000256" key="9">
    <source>
        <dbReference type="ARBA" id="ARBA00023306"/>
    </source>
</evidence>
<comment type="function">
    <text evidence="11">Part of the ABC transporter FtsEX involved in cellular division. Has ATPase activity. Essential for cell division and viability.</text>
</comment>
<dbReference type="EMBL" id="BKBI01000003">
    <property type="protein sequence ID" value="GEQ35029.1"/>
    <property type="molecule type" value="Genomic_DNA"/>
</dbReference>
<dbReference type="PROSITE" id="PS50893">
    <property type="entry name" value="ABC_TRANSPORTER_2"/>
    <property type="match status" value="1"/>
</dbReference>
<dbReference type="SUPFAM" id="SSF52540">
    <property type="entry name" value="P-loop containing nucleoside triphosphate hydrolases"/>
    <property type="match status" value="1"/>
</dbReference>
<comment type="catalytic activity">
    <reaction evidence="10">
        <text>ATP + H2O = ADP + phosphate + H(+)</text>
        <dbReference type="Rhea" id="RHEA:13065"/>
        <dbReference type="ChEBI" id="CHEBI:15377"/>
        <dbReference type="ChEBI" id="CHEBI:15378"/>
        <dbReference type="ChEBI" id="CHEBI:30616"/>
        <dbReference type="ChEBI" id="CHEBI:43474"/>
        <dbReference type="ChEBI" id="CHEBI:456216"/>
    </reaction>
</comment>
<reference evidence="14" key="1">
    <citation type="submission" date="2019-08" db="EMBL/GenBank/DDBJ databases">
        <title>Marinilactibacillus psychrotolerans M13-2T whole genome sequencing project.</title>
        <authorList>
            <person name="Ishikawa M."/>
            <person name="Suzuki T."/>
            <person name="Matsutani M."/>
        </authorList>
    </citation>
    <scope>NUCLEOTIDE SEQUENCE</scope>
    <source>
        <strain evidence="14">M13-2T</strain>
    </source>
</reference>